<dbReference type="RefSeq" id="WP_267563696.1">
    <property type="nucleotide sequence ID" value="NZ_JAPNTZ010000005.1"/>
</dbReference>
<feature type="domain" description="AB hydrolase-1" evidence="1">
    <location>
        <begin position="21"/>
        <end position="249"/>
    </location>
</feature>
<evidence type="ECO:0000313" key="3">
    <source>
        <dbReference type="Proteomes" id="UP001151002"/>
    </source>
</evidence>
<dbReference type="PANTHER" id="PTHR43798">
    <property type="entry name" value="MONOACYLGLYCEROL LIPASE"/>
    <property type="match status" value="1"/>
</dbReference>
<keyword evidence="2" id="KW-0378">Hydrolase</keyword>
<dbReference type="PRINTS" id="PR00111">
    <property type="entry name" value="ABHYDROLASE"/>
</dbReference>
<dbReference type="InterPro" id="IPR000073">
    <property type="entry name" value="AB_hydrolase_1"/>
</dbReference>
<accession>A0ABT4AZA3</accession>
<dbReference type="Gene3D" id="3.40.50.1820">
    <property type="entry name" value="alpha/beta hydrolase"/>
    <property type="match status" value="1"/>
</dbReference>
<dbReference type="Proteomes" id="UP001151002">
    <property type="component" value="Unassembled WGS sequence"/>
</dbReference>
<protein>
    <submittedName>
        <fullName evidence="2">Alpha/beta hydrolase</fullName>
    </submittedName>
</protein>
<keyword evidence="3" id="KW-1185">Reference proteome</keyword>
<dbReference type="InterPro" id="IPR029058">
    <property type="entry name" value="AB_hydrolase_fold"/>
</dbReference>
<dbReference type="InterPro" id="IPR000639">
    <property type="entry name" value="Epox_hydrolase-like"/>
</dbReference>
<dbReference type="Pfam" id="PF00561">
    <property type="entry name" value="Abhydrolase_1"/>
    <property type="match status" value="1"/>
</dbReference>
<dbReference type="SUPFAM" id="SSF53474">
    <property type="entry name" value="alpha/beta-Hydrolases"/>
    <property type="match status" value="1"/>
</dbReference>
<dbReference type="EMBL" id="JAPNTZ010000005">
    <property type="protein sequence ID" value="MCY1139577.1"/>
    <property type="molecule type" value="Genomic_DNA"/>
</dbReference>
<gene>
    <name evidence="2" type="ORF">OWR29_16380</name>
</gene>
<organism evidence="2 3">
    <name type="scientific">Paractinoplanes pyxinae</name>
    <dbReference type="NCBI Taxonomy" id="2997416"/>
    <lineage>
        <taxon>Bacteria</taxon>
        <taxon>Bacillati</taxon>
        <taxon>Actinomycetota</taxon>
        <taxon>Actinomycetes</taxon>
        <taxon>Micromonosporales</taxon>
        <taxon>Micromonosporaceae</taxon>
        <taxon>Paractinoplanes</taxon>
    </lineage>
</organism>
<reference evidence="2" key="1">
    <citation type="submission" date="2022-11" db="EMBL/GenBank/DDBJ databases">
        <authorList>
            <person name="Somphong A."/>
            <person name="Phongsopitanun W."/>
        </authorList>
    </citation>
    <scope>NUCLEOTIDE SEQUENCE</scope>
    <source>
        <strain evidence="2">Pm04-4</strain>
    </source>
</reference>
<dbReference type="InterPro" id="IPR050266">
    <property type="entry name" value="AB_hydrolase_sf"/>
</dbReference>
<comment type="caution">
    <text evidence="2">The sequence shown here is derived from an EMBL/GenBank/DDBJ whole genome shotgun (WGS) entry which is preliminary data.</text>
</comment>
<dbReference type="PRINTS" id="PR00412">
    <property type="entry name" value="EPOXHYDRLASE"/>
</dbReference>
<sequence>MSTAEVNGVTIDYDDTGEGRPIVLVHGHPFDRSMWRPQVEALAGSGWRVITADLRGYGKTTVVPGKTPLSTFAQDVAALADHLEIDDFVLGGLSMGGQIVMECYRQFPHRIRGLILADTFPRTDTPEGQAARRAAADRFEAEGNAWYAKDNLAKMLAAYNVEAMPAVADHVTTMMTGAPPAGAAAALRGRAERPDYRDLLTTITVPTLIAVGRDDEFTPVPDAEEMHALIPASTLAIIEGAGHLPNLEQPVPFNEALRELLAGLS</sequence>
<evidence type="ECO:0000259" key="1">
    <source>
        <dbReference type="Pfam" id="PF00561"/>
    </source>
</evidence>
<proteinExistence type="predicted"/>
<evidence type="ECO:0000313" key="2">
    <source>
        <dbReference type="EMBL" id="MCY1139577.1"/>
    </source>
</evidence>
<dbReference type="GO" id="GO:0016787">
    <property type="term" value="F:hydrolase activity"/>
    <property type="evidence" value="ECO:0007669"/>
    <property type="project" value="UniProtKB-KW"/>
</dbReference>
<name>A0ABT4AZA3_9ACTN</name>